<evidence type="ECO:0000256" key="4">
    <source>
        <dbReference type="SAM" id="SignalP"/>
    </source>
</evidence>
<dbReference type="InterPro" id="IPR000010">
    <property type="entry name" value="Cystatin_dom"/>
</dbReference>
<dbReference type="KEGG" id="hro:HELRODRAFT_177742"/>
<dbReference type="PANTHER" id="PTHR46186:SF2">
    <property type="entry name" value="CYSTATIN"/>
    <property type="match status" value="1"/>
</dbReference>
<accession>T1FC62</accession>
<dbReference type="HOGENOM" id="CLU_1273474_0_0_1"/>
<dbReference type="GO" id="GO:0004869">
    <property type="term" value="F:cysteine-type endopeptidase inhibitor activity"/>
    <property type="evidence" value="ECO:0000318"/>
    <property type="project" value="GO_Central"/>
</dbReference>
<feature type="chain" id="PRO_5010896984" description="Cystatin domain-containing protein" evidence="4">
    <location>
        <begin position="23"/>
        <end position="217"/>
    </location>
</feature>
<reference evidence="7" key="3">
    <citation type="submission" date="2015-06" db="UniProtKB">
        <authorList>
            <consortium name="EnsemblMetazoa"/>
        </authorList>
    </citation>
    <scope>IDENTIFICATION</scope>
</reference>
<name>T1FC62_HELRO</name>
<dbReference type="AlphaFoldDB" id="T1FC62"/>
<dbReference type="EMBL" id="AMQM01006168">
    <property type="status" value="NOT_ANNOTATED_CDS"/>
    <property type="molecule type" value="Genomic_DNA"/>
</dbReference>
<evidence type="ECO:0000259" key="5">
    <source>
        <dbReference type="SMART" id="SM00043"/>
    </source>
</evidence>
<dbReference type="STRING" id="6412.T1FC62"/>
<evidence type="ECO:0000256" key="2">
    <source>
        <dbReference type="ARBA" id="ARBA00022690"/>
    </source>
</evidence>
<dbReference type="GO" id="GO:0005615">
    <property type="term" value="C:extracellular space"/>
    <property type="evidence" value="ECO:0000318"/>
    <property type="project" value="GO_Central"/>
</dbReference>
<dbReference type="InParanoid" id="T1FC62"/>
<dbReference type="Gene3D" id="3.10.450.10">
    <property type="match status" value="1"/>
</dbReference>
<dbReference type="RefSeq" id="XP_009024147.1">
    <property type="nucleotide sequence ID" value="XM_009025899.1"/>
</dbReference>
<dbReference type="PANTHER" id="PTHR46186">
    <property type="entry name" value="CYSTATIN"/>
    <property type="match status" value="1"/>
</dbReference>
<evidence type="ECO:0000256" key="3">
    <source>
        <dbReference type="ARBA" id="ARBA00022704"/>
    </source>
</evidence>
<comment type="similarity">
    <text evidence="1">Belongs to the cystatin family.</text>
</comment>
<organism evidence="7 8">
    <name type="scientific">Helobdella robusta</name>
    <name type="common">Californian leech</name>
    <dbReference type="NCBI Taxonomy" id="6412"/>
    <lineage>
        <taxon>Eukaryota</taxon>
        <taxon>Metazoa</taxon>
        <taxon>Spiralia</taxon>
        <taxon>Lophotrochozoa</taxon>
        <taxon>Annelida</taxon>
        <taxon>Clitellata</taxon>
        <taxon>Hirudinea</taxon>
        <taxon>Rhynchobdellida</taxon>
        <taxon>Glossiphoniidae</taxon>
        <taxon>Helobdella</taxon>
    </lineage>
</organism>
<reference evidence="8" key="1">
    <citation type="submission" date="2012-12" db="EMBL/GenBank/DDBJ databases">
        <authorList>
            <person name="Hellsten U."/>
            <person name="Grimwood J."/>
            <person name="Chapman J.A."/>
            <person name="Shapiro H."/>
            <person name="Aerts A."/>
            <person name="Otillar R.P."/>
            <person name="Terry A.Y."/>
            <person name="Boore J.L."/>
            <person name="Simakov O."/>
            <person name="Marletaz F."/>
            <person name="Cho S.-J."/>
            <person name="Edsinger-Gonzales E."/>
            <person name="Havlak P."/>
            <person name="Kuo D.-H."/>
            <person name="Larsson T."/>
            <person name="Lv J."/>
            <person name="Arendt D."/>
            <person name="Savage R."/>
            <person name="Osoegawa K."/>
            <person name="de Jong P."/>
            <person name="Lindberg D.R."/>
            <person name="Seaver E.C."/>
            <person name="Weisblat D.A."/>
            <person name="Putnam N.H."/>
            <person name="Grigoriev I.V."/>
            <person name="Rokhsar D.S."/>
        </authorList>
    </citation>
    <scope>NUCLEOTIDE SEQUENCE</scope>
</reference>
<dbReference type="EMBL" id="KB097304">
    <property type="protein sequence ID" value="ESN97687.1"/>
    <property type="molecule type" value="Genomic_DNA"/>
</dbReference>
<keyword evidence="3" id="KW-0789">Thiol protease inhibitor</keyword>
<keyword evidence="8" id="KW-1185">Reference proteome</keyword>
<evidence type="ECO:0000313" key="7">
    <source>
        <dbReference type="EnsemblMetazoa" id="HelroP177742"/>
    </source>
</evidence>
<dbReference type="CDD" id="cd00042">
    <property type="entry name" value="CY"/>
    <property type="match status" value="1"/>
</dbReference>
<dbReference type="EnsemblMetazoa" id="HelroT177742">
    <property type="protein sequence ID" value="HelroP177742"/>
    <property type="gene ID" value="HelroG177742"/>
</dbReference>
<reference evidence="6 8" key="2">
    <citation type="journal article" date="2013" name="Nature">
        <title>Insights into bilaterian evolution from three spiralian genomes.</title>
        <authorList>
            <person name="Simakov O."/>
            <person name="Marletaz F."/>
            <person name="Cho S.J."/>
            <person name="Edsinger-Gonzales E."/>
            <person name="Havlak P."/>
            <person name="Hellsten U."/>
            <person name="Kuo D.H."/>
            <person name="Larsson T."/>
            <person name="Lv J."/>
            <person name="Arendt D."/>
            <person name="Savage R."/>
            <person name="Osoegawa K."/>
            <person name="de Jong P."/>
            <person name="Grimwood J."/>
            <person name="Chapman J.A."/>
            <person name="Shapiro H."/>
            <person name="Aerts A."/>
            <person name="Otillar R.P."/>
            <person name="Terry A.Y."/>
            <person name="Boore J.L."/>
            <person name="Grigoriev I.V."/>
            <person name="Lindberg D.R."/>
            <person name="Seaver E.C."/>
            <person name="Weisblat D.A."/>
            <person name="Putnam N.H."/>
            <person name="Rokhsar D.S."/>
        </authorList>
    </citation>
    <scope>NUCLEOTIDE SEQUENCE</scope>
</reference>
<evidence type="ECO:0000313" key="6">
    <source>
        <dbReference type="EMBL" id="ESN97687.1"/>
    </source>
</evidence>
<keyword evidence="2" id="KW-0646">Protease inhibitor</keyword>
<dbReference type="InterPro" id="IPR018073">
    <property type="entry name" value="Prot_inh_cystat_CS"/>
</dbReference>
<dbReference type="GO" id="GO:0031982">
    <property type="term" value="C:vesicle"/>
    <property type="evidence" value="ECO:0000318"/>
    <property type="project" value="GO_Central"/>
</dbReference>
<feature type="domain" description="Cystatin" evidence="5">
    <location>
        <begin position="24"/>
        <end position="130"/>
    </location>
</feature>
<dbReference type="SMART" id="SM00043">
    <property type="entry name" value="CY"/>
    <property type="match status" value="1"/>
</dbReference>
<dbReference type="CTD" id="20206411"/>
<evidence type="ECO:0000313" key="8">
    <source>
        <dbReference type="Proteomes" id="UP000015101"/>
    </source>
</evidence>
<dbReference type="SUPFAM" id="SSF54403">
    <property type="entry name" value="Cystatin/monellin"/>
    <property type="match status" value="1"/>
</dbReference>
<dbReference type="Pfam" id="PF00031">
    <property type="entry name" value="Cystatin"/>
    <property type="match status" value="1"/>
</dbReference>
<dbReference type="Proteomes" id="UP000015101">
    <property type="component" value="Unassembled WGS sequence"/>
</dbReference>
<dbReference type="PROSITE" id="PS00287">
    <property type="entry name" value="CYSTATIN"/>
    <property type="match status" value="1"/>
</dbReference>
<feature type="signal peptide" evidence="4">
    <location>
        <begin position="1"/>
        <end position="22"/>
    </location>
</feature>
<protein>
    <recommendedName>
        <fullName evidence="5">Cystatin domain-containing protein</fullName>
    </recommendedName>
</protein>
<evidence type="ECO:0000256" key="1">
    <source>
        <dbReference type="ARBA" id="ARBA00009403"/>
    </source>
</evidence>
<sequence>MHHRYITIALLVCAISAPITFGQILPGGWYDIDANDSTVENLSKRAIDLYGTSQNDSLARRLISVVRARTQVVAGSNYNVTLILGVYGCSDGDFNSSSPLCVVDELKTCQFLMYYVPWTNTLRLTSSLCLNSTSAWSSYVHIAPNMKKALNAIILREFPLRKNRVNFKLINSASYLVHKLIYSIYATLKRENDSVTFLFCKMKSENDIRKYTKCTLN</sequence>
<dbReference type="InterPro" id="IPR046350">
    <property type="entry name" value="Cystatin_sf"/>
</dbReference>
<keyword evidence="4" id="KW-0732">Signal</keyword>
<dbReference type="GeneID" id="20206411"/>
<dbReference type="OrthoDB" id="6131664at2759"/>
<dbReference type="GO" id="GO:0005737">
    <property type="term" value="C:cytoplasm"/>
    <property type="evidence" value="ECO:0000318"/>
    <property type="project" value="GO_Central"/>
</dbReference>
<proteinExistence type="inferred from homology"/>
<gene>
    <name evidence="7" type="primary">20206411</name>
    <name evidence="6" type="ORF">HELRODRAFT_177742</name>
</gene>